<feature type="coiled-coil region" evidence="1">
    <location>
        <begin position="105"/>
        <end position="139"/>
    </location>
</feature>
<dbReference type="PANTHER" id="PTHR43049:SF1">
    <property type="entry name" value="EARLY ENDOSOME ANTIGEN"/>
    <property type="match status" value="1"/>
</dbReference>
<evidence type="ECO:0000313" key="3">
    <source>
        <dbReference type="Proteomes" id="UP001327560"/>
    </source>
</evidence>
<evidence type="ECO:0000256" key="1">
    <source>
        <dbReference type="SAM" id="Coils"/>
    </source>
</evidence>
<name>A0AAQ3KZ92_9LILI</name>
<organism evidence="2 3">
    <name type="scientific">Canna indica</name>
    <name type="common">Indian-shot</name>
    <dbReference type="NCBI Taxonomy" id="4628"/>
    <lineage>
        <taxon>Eukaryota</taxon>
        <taxon>Viridiplantae</taxon>
        <taxon>Streptophyta</taxon>
        <taxon>Embryophyta</taxon>
        <taxon>Tracheophyta</taxon>
        <taxon>Spermatophyta</taxon>
        <taxon>Magnoliopsida</taxon>
        <taxon>Liliopsida</taxon>
        <taxon>Zingiberales</taxon>
        <taxon>Cannaceae</taxon>
        <taxon>Canna</taxon>
    </lineage>
</organism>
<sequence length="456" mass="52999">MEWVSQVTQINIAPELSEKSLMQAQFEVKELLEKLKSLKEPLAIYREQAVEASERVILLEAELGANAMKLVTVENIVEELKQKNLDTNLRCKNSLAENEVLAASNSKHKEELVAHQHKINELNELIKSIHDEKEAKKTRKATTDEIENVEPHQANMLVSSVDDLNVVSYSNTSKVQEKQDQCDFEKQGVLMMKSWNEKTNVIPPSKSNGSTNNYQLIEKTKSGLEYDTSSQRHQDWLEHTGKERQPMGPVNNKVTGTNLVPPYVKPKVNHLTVTDDYWRVRKPFSISYDKPHDIYDNTEDVIFGDKVIKSSSMQMKSQRLMATETYDRGIHEEKLSCQTPRHQRRHVSRQISSINGECYNEGKTKTRHPREPIDDEMCNQGRNEYRQRAGANGEYYDEWKTRIRHPSQPNEDVMDNQRQTRSVGTNYEYFDESTHHLGDHLKWSIRRYFRLLREVS</sequence>
<accession>A0AAQ3KZ92</accession>
<reference evidence="2 3" key="1">
    <citation type="submission" date="2023-10" db="EMBL/GenBank/DDBJ databases">
        <title>Chromosome-scale genome assembly provides insights into flower coloration mechanisms of Canna indica.</title>
        <authorList>
            <person name="Li C."/>
        </authorList>
    </citation>
    <scope>NUCLEOTIDE SEQUENCE [LARGE SCALE GENOMIC DNA]</scope>
    <source>
        <tissue evidence="2">Flower</tissue>
    </source>
</reference>
<dbReference type="EMBL" id="CP136897">
    <property type="protein sequence ID" value="WOL17390.1"/>
    <property type="molecule type" value="Genomic_DNA"/>
</dbReference>
<protein>
    <submittedName>
        <fullName evidence="2">Uncharacterized protein</fullName>
    </submittedName>
</protein>
<dbReference type="PANTHER" id="PTHR43049">
    <property type="entry name" value="EARLY ENDOSOME ANTIGEN"/>
    <property type="match status" value="1"/>
</dbReference>
<gene>
    <name evidence="2" type="ORF">Cni_G26182</name>
</gene>
<keyword evidence="3" id="KW-1185">Reference proteome</keyword>
<keyword evidence="1" id="KW-0175">Coiled coil</keyword>
<evidence type="ECO:0000313" key="2">
    <source>
        <dbReference type="EMBL" id="WOL17390.1"/>
    </source>
</evidence>
<dbReference type="Proteomes" id="UP001327560">
    <property type="component" value="Chromosome 8"/>
</dbReference>
<dbReference type="AlphaFoldDB" id="A0AAQ3KZ92"/>
<proteinExistence type="predicted"/>